<proteinExistence type="predicted"/>
<feature type="compositionally biased region" description="Low complexity" evidence="1">
    <location>
        <begin position="82"/>
        <end position="92"/>
    </location>
</feature>
<dbReference type="EMBL" id="JACCFS010000001">
    <property type="protein sequence ID" value="NYJ34787.1"/>
    <property type="molecule type" value="Genomic_DNA"/>
</dbReference>
<feature type="region of interest" description="Disordered" evidence="1">
    <location>
        <begin position="150"/>
        <end position="170"/>
    </location>
</feature>
<evidence type="ECO:0000256" key="1">
    <source>
        <dbReference type="SAM" id="MobiDB-lite"/>
    </source>
</evidence>
<gene>
    <name evidence="2" type="ORF">HNR10_002668</name>
</gene>
<name>A0A7Z0JAH9_9ACTN</name>
<feature type="region of interest" description="Disordered" evidence="1">
    <location>
        <begin position="32"/>
        <end position="106"/>
    </location>
</feature>
<protein>
    <submittedName>
        <fullName evidence="2">Uncharacterized protein</fullName>
    </submittedName>
</protein>
<feature type="compositionally biased region" description="Pro residues" evidence="1">
    <location>
        <begin position="59"/>
        <end position="81"/>
    </location>
</feature>
<accession>A0A7Z0JAH9</accession>
<dbReference type="RefSeq" id="WP_179823592.1">
    <property type="nucleotide sequence ID" value="NZ_JACCFS010000001.1"/>
</dbReference>
<feature type="compositionally biased region" description="Basic residues" evidence="1">
    <location>
        <begin position="32"/>
        <end position="46"/>
    </location>
</feature>
<evidence type="ECO:0000313" key="2">
    <source>
        <dbReference type="EMBL" id="NYJ34787.1"/>
    </source>
</evidence>
<comment type="caution">
    <text evidence="2">The sequence shown here is derived from an EMBL/GenBank/DDBJ whole genome shotgun (WGS) entry which is preliminary data.</text>
</comment>
<keyword evidence="3" id="KW-1185">Reference proteome</keyword>
<organism evidence="2 3">
    <name type="scientific">Nocardiopsis aegyptia</name>
    <dbReference type="NCBI Taxonomy" id="220378"/>
    <lineage>
        <taxon>Bacteria</taxon>
        <taxon>Bacillati</taxon>
        <taxon>Actinomycetota</taxon>
        <taxon>Actinomycetes</taxon>
        <taxon>Streptosporangiales</taxon>
        <taxon>Nocardiopsidaceae</taxon>
        <taxon>Nocardiopsis</taxon>
    </lineage>
</organism>
<dbReference type="AlphaFoldDB" id="A0A7Z0JAH9"/>
<dbReference type="Proteomes" id="UP000572051">
    <property type="component" value="Unassembled WGS sequence"/>
</dbReference>
<sequence length="170" mass="18630">MAYFSPAVLSSAIALLPAAVRALFAPARGRHSLTAGRRRRSTRVRRYAPLPTPAQALTPAPPHPRPTPRSQPAARPAPRPATHPTTCAALRPTPRPAPTPAMRVAPPRDHIPAEEVALVRGYYRAFEHERDRDRVQAHALRRLDQWTAKPPAGDLLAPVPAPRRPERVVA</sequence>
<evidence type="ECO:0000313" key="3">
    <source>
        <dbReference type="Proteomes" id="UP000572051"/>
    </source>
</evidence>
<reference evidence="2 3" key="1">
    <citation type="submission" date="2020-07" db="EMBL/GenBank/DDBJ databases">
        <title>Sequencing the genomes of 1000 actinobacteria strains.</title>
        <authorList>
            <person name="Klenk H.-P."/>
        </authorList>
    </citation>
    <scope>NUCLEOTIDE SEQUENCE [LARGE SCALE GENOMIC DNA]</scope>
    <source>
        <strain evidence="2 3">DSM 44442</strain>
    </source>
</reference>